<keyword evidence="2" id="KW-1185">Reference proteome</keyword>
<dbReference type="EMBL" id="JAVDWR010000008">
    <property type="protein sequence ID" value="MDR7121588.1"/>
    <property type="molecule type" value="Genomic_DNA"/>
</dbReference>
<dbReference type="Proteomes" id="UP001257909">
    <property type="component" value="Unassembled WGS sequence"/>
</dbReference>
<evidence type="ECO:0000313" key="2">
    <source>
        <dbReference type="Proteomes" id="UP001257909"/>
    </source>
</evidence>
<dbReference type="RefSeq" id="WP_310279003.1">
    <property type="nucleotide sequence ID" value="NZ_JAVDWR010000008.1"/>
</dbReference>
<reference evidence="1 2" key="1">
    <citation type="submission" date="2023-07" db="EMBL/GenBank/DDBJ databases">
        <title>Sorghum-associated microbial communities from plants grown in Nebraska, USA.</title>
        <authorList>
            <person name="Schachtman D."/>
        </authorList>
    </citation>
    <scope>NUCLEOTIDE SEQUENCE [LARGE SCALE GENOMIC DNA]</scope>
    <source>
        <strain evidence="1 2">4138</strain>
    </source>
</reference>
<protein>
    <submittedName>
        <fullName evidence="1">Uncharacterized protein</fullName>
    </submittedName>
</protein>
<organism evidence="1 2">
    <name type="scientific">Rheinheimera soli</name>
    <dbReference type="NCBI Taxonomy" id="443616"/>
    <lineage>
        <taxon>Bacteria</taxon>
        <taxon>Pseudomonadati</taxon>
        <taxon>Pseudomonadota</taxon>
        <taxon>Gammaproteobacteria</taxon>
        <taxon>Chromatiales</taxon>
        <taxon>Chromatiaceae</taxon>
        <taxon>Rheinheimera</taxon>
    </lineage>
</organism>
<sequence length="80" mass="9190">MSKRKLSKIRSNQPHLFETCACSPQGGSVQIQIFQNFCFLLNPNKINQAKRLEPSHLDEQLKKAEKETKTHAYAQVYVSL</sequence>
<comment type="caution">
    <text evidence="1">The sequence shown here is derived from an EMBL/GenBank/DDBJ whole genome shotgun (WGS) entry which is preliminary data.</text>
</comment>
<name>A0ABU1W0V3_9GAMM</name>
<gene>
    <name evidence="1" type="ORF">J2W69_002545</name>
</gene>
<evidence type="ECO:0000313" key="1">
    <source>
        <dbReference type="EMBL" id="MDR7121588.1"/>
    </source>
</evidence>
<proteinExistence type="predicted"/>
<accession>A0ABU1W0V3</accession>